<dbReference type="RefSeq" id="WP_279247577.1">
    <property type="nucleotide sequence ID" value="NZ_SHNO01000001.1"/>
</dbReference>
<gene>
    <name evidence="1" type="ORF">EYC82_00415</name>
</gene>
<sequence length="71" mass="8338">MSNVLEHSEKISASTEDVFRARMLEQVRQIRRYRKKILKDTGRLMSLDEAAIEWIERYASSFDMDTVLKGS</sequence>
<reference evidence="1" key="1">
    <citation type="submission" date="2019-02" db="EMBL/GenBank/DDBJ databases">
        <authorList>
            <person name="Li S.-H."/>
        </authorList>
    </citation>
    <scope>NUCLEOTIDE SEQUENCE</scope>
    <source>
        <strain evidence="1">IMCC11814</strain>
    </source>
</reference>
<evidence type="ECO:0000313" key="2">
    <source>
        <dbReference type="Proteomes" id="UP001143304"/>
    </source>
</evidence>
<name>A0ABT3T1T6_9GAMM</name>
<keyword evidence="2" id="KW-1185">Reference proteome</keyword>
<accession>A0ABT3T1T6</accession>
<organism evidence="1 2">
    <name type="scientific">Candidatus Marimicrobium litorale</name>
    <dbReference type="NCBI Taxonomy" id="2518991"/>
    <lineage>
        <taxon>Bacteria</taxon>
        <taxon>Pseudomonadati</taxon>
        <taxon>Pseudomonadota</taxon>
        <taxon>Gammaproteobacteria</taxon>
        <taxon>Cellvibrionales</taxon>
        <taxon>Halieaceae</taxon>
        <taxon>Marimicrobium</taxon>
    </lineage>
</organism>
<comment type="caution">
    <text evidence="1">The sequence shown here is derived from an EMBL/GenBank/DDBJ whole genome shotgun (WGS) entry which is preliminary data.</text>
</comment>
<dbReference type="Proteomes" id="UP001143304">
    <property type="component" value="Unassembled WGS sequence"/>
</dbReference>
<protein>
    <submittedName>
        <fullName evidence="1">Uncharacterized protein</fullName>
    </submittedName>
</protein>
<proteinExistence type="predicted"/>
<evidence type="ECO:0000313" key="1">
    <source>
        <dbReference type="EMBL" id="MCX2975815.1"/>
    </source>
</evidence>
<dbReference type="EMBL" id="SHNO01000001">
    <property type="protein sequence ID" value="MCX2975815.1"/>
    <property type="molecule type" value="Genomic_DNA"/>
</dbReference>